<dbReference type="PROSITE" id="PS51186">
    <property type="entry name" value="GNAT"/>
    <property type="match status" value="1"/>
</dbReference>
<dbReference type="Gene3D" id="3.40.630.30">
    <property type="match status" value="1"/>
</dbReference>
<dbReference type="InterPro" id="IPR000182">
    <property type="entry name" value="GNAT_dom"/>
</dbReference>
<gene>
    <name evidence="2" type="ORF">GC096_15205</name>
</gene>
<organism evidence="2 3">
    <name type="scientific">Paenibacillus plantarum</name>
    <dbReference type="NCBI Taxonomy" id="2654975"/>
    <lineage>
        <taxon>Bacteria</taxon>
        <taxon>Bacillati</taxon>
        <taxon>Bacillota</taxon>
        <taxon>Bacilli</taxon>
        <taxon>Bacillales</taxon>
        <taxon>Paenibacillaceae</taxon>
        <taxon>Paenibacillus</taxon>
    </lineage>
</organism>
<dbReference type="Pfam" id="PF13527">
    <property type="entry name" value="Acetyltransf_9"/>
    <property type="match status" value="1"/>
</dbReference>
<evidence type="ECO:0000259" key="1">
    <source>
        <dbReference type="PROSITE" id="PS51186"/>
    </source>
</evidence>
<evidence type="ECO:0000313" key="2">
    <source>
        <dbReference type="EMBL" id="NOU65380.1"/>
    </source>
</evidence>
<protein>
    <submittedName>
        <fullName evidence="2">GNAT family N-acetyltransferase</fullName>
    </submittedName>
</protein>
<keyword evidence="3" id="KW-1185">Reference proteome</keyword>
<dbReference type="EMBL" id="WHNY01000044">
    <property type="protein sequence ID" value="NOU65380.1"/>
    <property type="molecule type" value="Genomic_DNA"/>
</dbReference>
<accession>A0ABX1XAA1</accession>
<dbReference type="RefSeq" id="WP_171631378.1">
    <property type="nucleotide sequence ID" value="NZ_WHNY01000044.1"/>
</dbReference>
<sequence>MKIRTERLSDYGEVYNLNYLAFGNRNDESRLIERIRLSEGFIPELSLVAVENDQIVGHALFSKAEIVEDDNRNEIIVLAPIPVLPCNQRTGIGGKLIQEGLKRSEALGYDFVFLIGHPTYYPKFGFKPAREHGFNLKQFNVSDNIFMFFELSEGKMKRIKGELRYPNSFFQ</sequence>
<dbReference type="SUPFAM" id="SSF55729">
    <property type="entry name" value="Acyl-CoA N-acyltransferases (Nat)"/>
    <property type="match status" value="1"/>
</dbReference>
<feature type="domain" description="N-acetyltransferase" evidence="1">
    <location>
        <begin position="1"/>
        <end position="152"/>
    </location>
</feature>
<dbReference type="InterPro" id="IPR016181">
    <property type="entry name" value="Acyl_CoA_acyltransferase"/>
</dbReference>
<dbReference type="CDD" id="cd04301">
    <property type="entry name" value="NAT_SF"/>
    <property type="match status" value="1"/>
</dbReference>
<evidence type="ECO:0000313" key="3">
    <source>
        <dbReference type="Proteomes" id="UP000653578"/>
    </source>
</evidence>
<comment type="caution">
    <text evidence="2">The sequence shown here is derived from an EMBL/GenBank/DDBJ whole genome shotgun (WGS) entry which is preliminary data.</text>
</comment>
<dbReference type="Proteomes" id="UP000653578">
    <property type="component" value="Unassembled WGS sequence"/>
</dbReference>
<reference evidence="2 3" key="1">
    <citation type="submission" date="2019-10" db="EMBL/GenBank/DDBJ databases">
        <title>Description of Paenibacillus humi sp. nov.</title>
        <authorList>
            <person name="Carlier A."/>
            <person name="Qi S."/>
        </authorList>
    </citation>
    <scope>NUCLEOTIDE SEQUENCE [LARGE SCALE GENOMIC DNA]</scope>
    <source>
        <strain evidence="2 3">LMG 31461</strain>
    </source>
</reference>
<name>A0ABX1XAA1_9BACL</name>
<proteinExistence type="predicted"/>